<evidence type="ECO:0000313" key="7">
    <source>
        <dbReference type="EMBL" id="MFC3713036.1"/>
    </source>
</evidence>
<evidence type="ECO:0000256" key="2">
    <source>
        <dbReference type="ARBA" id="ARBA00022645"/>
    </source>
</evidence>
<dbReference type="InterPro" id="IPR005311">
    <property type="entry name" value="PBP_dimer"/>
</dbReference>
<keyword evidence="2" id="KW-0645">Protease</keyword>
<feature type="domain" description="Penicillin-binding protein dimerisation" evidence="6">
    <location>
        <begin position="66"/>
        <end position="176"/>
    </location>
</feature>
<evidence type="ECO:0000256" key="1">
    <source>
        <dbReference type="ARBA" id="ARBA00004370"/>
    </source>
</evidence>
<dbReference type="EMBL" id="JBHRXV010000010">
    <property type="protein sequence ID" value="MFC3713036.1"/>
    <property type="molecule type" value="Genomic_DNA"/>
</dbReference>
<keyword evidence="2" id="KW-0121">Carboxypeptidase</keyword>
<evidence type="ECO:0000256" key="3">
    <source>
        <dbReference type="ARBA" id="ARBA00023136"/>
    </source>
</evidence>
<dbReference type="PANTHER" id="PTHR30627">
    <property type="entry name" value="PEPTIDOGLYCAN D,D-TRANSPEPTIDASE"/>
    <property type="match status" value="1"/>
</dbReference>
<sequence length="566" mass="61903">MALRQQQRIQVAGQRQLALGRSRQRLMVGVLLFVAILAVVALRLFDLSLLQGSKRAGERDLFAALVPPRADIVDRHGAELARTFDAYSIAIRPQDIVGDKRELAERIAAALPGMTYEKALKTLNHPGKYRYLQRRVLPTDAKRVNAIGEPGILLEREPERLYPNLGLGAHVIGYTNIDGQGAAGVERAFDERLTRPDVRGKPLVLSIDGRIQQALEHELFLAMQKFSAIGASGIVMDAKTGEVLAMTSLPELNPNDAGRGSMEARFNRATLGVYELGSTFKPFTVAMGMDAGTVRSMGQMYDCPKGLKVGRFTIRDTHPFNRRCSVAEIMQESSNIGTAQIARELGAARQKEFLQKMGFLEPVSIELKERGRTLSPGNNWGEIATMTVGYGHGIAVTPLHLASGYAALFNGGIWRPATILKVGKDQPLAPGRRVFTEDTSYKMRALLRVVVTEGTGRKADAPGYRVGGKTGTAEKAMNGRYVRNAVITTFAGVFPMDDPRYVVVAMLDEPKPTKETYGFRTAGWNVAPVVSKVVGRIGPVLGVVPDEKREPNMSEVLPYIEPKAKP</sequence>
<keyword evidence="4" id="KW-0812">Transmembrane</keyword>
<protein>
    <submittedName>
        <fullName evidence="7">Peptidoglycan D,D-transpeptidase FtsI family protein</fullName>
    </submittedName>
</protein>
<keyword evidence="8" id="KW-1185">Reference proteome</keyword>
<keyword evidence="2" id="KW-0378">Hydrolase</keyword>
<organism evidence="7 8">
    <name type="scientific">Sphingoaurantiacus capsulatus</name>
    <dbReference type="NCBI Taxonomy" id="1771310"/>
    <lineage>
        <taxon>Bacteria</taxon>
        <taxon>Pseudomonadati</taxon>
        <taxon>Pseudomonadota</taxon>
        <taxon>Alphaproteobacteria</taxon>
        <taxon>Sphingomonadales</taxon>
        <taxon>Sphingosinicellaceae</taxon>
        <taxon>Sphingoaurantiacus</taxon>
    </lineage>
</organism>
<evidence type="ECO:0000256" key="4">
    <source>
        <dbReference type="SAM" id="Phobius"/>
    </source>
</evidence>
<feature type="transmembrane region" description="Helical" evidence="4">
    <location>
        <begin position="26"/>
        <end position="45"/>
    </location>
</feature>
<dbReference type="PANTHER" id="PTHR30627:SF1">
    <property type="entry name" value="PEPTIDOGLYCAN D,D-TRANSPEPTIDASE FTSI"/>
    <property type="match status" value="1"/>
</dbReference>
<dbReference type="InterPro" id="IPR012338">
    <property type="entry name" value="Beta-lactam/transpept-like"/>
</dbReference>
<gene>
    <name evidence="7" type="ORF">ACFOMD_10660</name>
</gene>
<feature type="domain" description="Penicillin-binding protein transpeptidase" evidence="5">
    <location>
        <begin position="233"/>
        <end position="519"/>
    </location>
</feature>
<evidence type="ECO:0000313" key="8">
    <source>
        <dbReference type="Proteomes" id="UP001595615"/>
    </source>
</evidence>
<dbReference type="SUPFAM" id="SSF56519">
    <property type="entry name" value="Penicillin binding protein dimerisation domain"/>
    <property type="match status" value="1"/>
</dbReference>
<dbReference type="Pfam" id="PF03717">
    <property type="entry name" value="PBP_dimer"/>
    <property type="match status" value="1"/>
</dbReference>
<comment type="subcellular location">
    <subcellularLocation>
        <location evidence="1">Membrane</location>
    </subcellularLocation>
</comment>
<dbReference type="InterPro" id="IPR050515">
    <property type="entry name" value="Beta-lactam/transpept"/>
</dbReference>
<reference evidence="8" key="1">
    <citation type="journal article" date="2019" name="Int. J. Syst. Evol. Microbiol.">
        <title>The Global Catalogue of Microorganisms (GCM) 10K type strain sequencing project: providing services to taxonomists for standard genome sequencing and annotation.</title>
        <authorList>
            <consortium name="The Broad Institute Genomics Platform"/>
            <consortium name="The Broad Institute Genome Sequencing Center for Infectious Disease"/>
            <person name="Wu L."/>
            <person name="Ma J."/>
        </authorList>
    </citation>
    <scope>NUCLEOTIDE SEQUENCE [LARGE SCALE GENOMIC DNA]</scope>
    <source>
        <strain evidence="8">KCTC 42644</strain>
    </source>
</reference>
<accession>A0ABV7XB32</accession>
<dbReference type="InterPro" id="IPR001460">
    <property type="entry name" value="PCN-bd_Tpept"/>
</dbReference>
<keyword evidence="3 4" id="KW-0472">Membrane</keyword>
<dbReference type="Gene3D" id="3.90.1310.10">
    <property type="entry name" value="Penicillin-binding protein 2a (Domain 2)"/>
    <property type="match status" value="1"/>
</dbReference>
<comment type="caution">
    <text evidence="7">The sequence shown here is derived from an EMBL/GenBank/DDBJ whole genome shotgun (WGS) entry which is preliminary data.</text>
</comment>
<dbReference type="InterPro" id="IPR036138">
    <property type="entry name" value="PBP_dimer_sf"/>
</dbReference>
<dbReference type="Proteomes" id="UP001595615">
    <property type="component" value="Unassembled WGS sequence"/>
</dbReference>
<dbReference type="Gene3D" id="3.40.710.10">
    <property type="entry name" value="DD-peptidase/beta-lactamase superfamily"/>
    <property type="match status" value="1"/>
</dbReference>
<dbReference type="Pfam" id="PF00905">
    <property type="entry name" value="Transpeptidase"/>
    <property type="match status" value="1"/>
</dbReference>
<dbReference type="SUPFAM" id="SSF56601">
    <property type="entry name" value="beta-lactamase/transpeptidase-like"/>
    <property type="match status" value="1"/>
</dbReference>
<name>A0ABV7XB32_9SPHN</name>
<evidence type="ECO:0000259" key="5">
    <source>
        <dbReference type="Pfam" id="PF00905"/>
    </source>
</evidence>
<evidence type="ECO:0000259" key="6">
    <source>
        <dbReference type="Pfam" id="PF03717"/>
    </source>
</evidence>
<keyword evidence="4" id="KW-1133">Transmembrane helix</keyword>
<dbReference type="RefSeq" id="WP_380861092.1">
    <property type="nucleotide sequence ID" value="NZ_JBHRXV010000010.1"/>
</dbReference>
<dbReference type="Gene3D" id="3.30.450.330">
    <property type="match status" value="1"/>
</dbReference>
<proteinExistence type="predicted"/>